<proteinExistence type="inferred from homology"/>
<evidence type="ECO:0000256" key="9">
    <source>
        <dbReference type="RuleBase" id="RU003737"/>
    </source>
</evidence>
<feature type="active site" description="Proton donor" evidence="8">
    <location>
        <position position="346"/>
    </location>
</feature>
<feature type="domain" description="Orn/DAP/Arg decarboxylase 2 N-terminal" evidence="12">
    <location>
        <begin position="47"/>
        <end position="283"/>
    </location>
</feature>
<evidence type="ECO:0000259" key="12">
    <source>
        <dbReference type="Pfam" id="PF02784"/>
    </source>
</evidence>
<evidence type="ECO:0000256" key="8">
    <source>
        <dbReference type="PIRSR" id="PIRSR600183-50"/>
    </source>
</evidence>
<dbReference type="InterPro" id="IPR022657">
    <property type="entry name" value="De-COase2_CS"/>
</dbReference>
<feature type="region of interest" description="Disordered" evidence="10">
    <location>
        <begin position="405"/>
        <end position="430"/>
    </location>
</feature>
<protein>
    <recommendedName>
        <fullName evidence="6">ornithine decarboxylase</fullName>
        <ecNumber evidence="6">4.1.1.17</ecNumber>
    </recommendedName>
</protein>
<organism evidence="13 14">
    <name type="scientific">Defluviicoccus vanus</name>
    <dbReference type="NCBI Taxonomy" id="111831"/>
    <lineage>
        <taxon>Bacteria</taxon>
        <taxon>Pseudomonadati</taxon>
        <taxon>Pseudomonadota</taxon>
        <taxon>Alphaproteobacteria</taxon>
        <taxon>Rhodospirillales</taxon>
        <taxon>Rhodospirillaceae</taxon>
        <taxon>Defluviicoccus</taxon>
    </lineage>
</organism>
<comment type="similarity">
    <text evidence="2 9">Belongs to the Orn/Lys/Arg decarboxylase class-II family.</text>
</comment>
<name>A0A7H1N2Q3_9PROT</name>
<accession>A0A7H1N2Q3</accession>
<reference evidence="13 14" key="1">
    <citation type="submission" date="2020-05" db="EMBL/GenBank/DDBJ databases">
        <title>Complete closed genome sequence of Defluviicoccus vanus.</title>
        <authorList>
            <person name="Bessarab I."/>
            <person name="Arumugam K."/>
            <person name="Maszenan A.M."/>
            <person name="Seviour R.J."/>
            <person name="Williams R.B."/>
        </authorList>
    </citation>
    <scope>NUCLEOTIDE SEQUENCE [LARGE SCALE GENOMIC DNA]</scope>
    <source>
        <strain evidence="13 14">Ben 114</strain>
    </source>
</reference>
<dbReference type="Pfam" id="PF00278">
    <property type="entry name" value="Orn_DAP_Arg_deC"/>
    <property type="match status" value="1"/>
</dbReference>
<keyword evidence="14" id="KW-1185">Reference proteome</keyword>
<dbReference type="GO" id="GO:0033387">
    <property type="term" value="P:putrescine biosynthetic process from arginine, via ornithine"/>
    <property type="evidence" value="ECO:0007669"/>
    <property type="project" value="TreeGrafter"/>
</dbReference>
<keyword evidence="4" id="KW-0456">Lyase</keyword>
<dbReference type="PRINTS" id="PR01182">
    <property type="entry name" value="ORNDCRBXLASE"/>
</dbReference>
<dbReference type="InterPro" id="IPR002433">
    <property type="entry name" value="Orn_de-COase"/>
</dbReference>
<evidence type="ECO:0000256" key="10">
    <source>
        <dbReference type="SAM" id="MobiDB-lite"/>
    </source>
</evidence>
<evidence type="ECO:0000256" key="3">
    <source>
        <dbReference type="ARBA" id="ARBA00022898"/>
    </source>
</evidence>
<dbReference type="Pfam" id="PF02784">
    <property type="entry name" value="Orn_Arg_deC_N"/>
    <property type="match status" value="1"/>
</dbReference>
<dbReference type="SUPFAM" id="SSF50621">
    <property type="entry name" value="Alanine racemase C-terminal domain-like"/>
    <property type="match status" value="1"/>
</dbReference>
<dbReference type="AlphaFoldDB" id="A0A7H1N2Q3"/>
<dbReference type="InterPro" id="IPR022644">
    <property type="entry name" value="De-COase2_N"/>
</dbReference>
<dbReference type="InterPro" id="IPR000183">
    <property type="entry name" value="Orn/DAP/Arg_de-COase"/>
</dbReference>
<dbReference type="InterPro" id="IPR022653">
    <property type="entry name" value="De-COase2_pyr-phos_BS"/>
</dbReference>
<dbReference type="FunFam" id="3.20.20.10:FF:000008">
    <property type="entry name" value="Ornithine decarboxylase"/>
    <property type="match status" value="1"/>
</dbReference>
<evidence type="ECO:0000256" key="4">
    <source>
        <dbReference type="ARBA" id="ARBA00023239"/>
    </source>
</evidence>
<evidence type="ECO:0000256" key="5">
    <source>
        <dbReference type="ARBA" id="ARBA00034115"/>
    </source>
</evidence>
<evidence type="ECO:0000313" key="14">
    <source>
        <dbReference type="Proteomes" id="UP000516369"/>
    </source>
</evidence>
<dbReference type="PANTHER" id="PTHR11482">
    <property type="entry name" value="ARGININE/DIAMINOPIMELATE/ORNITHINE DECARBOXYLASE"/>
    <property type="match status" value="1"/>
</dbReference>
<evidence type="ECO:0000256" key="7">
    <source>
        <dbReference type="ARBA" id="ARBA00049127"/>
    </source>
</evidence>
<evidence type="ECO:0000256" key="1">
    <source>
        <dbReference type="ARBA" id="ARBA00001933"/>
    </source>
</evidence>
<dbReference type="InterPro" id="IPR029066">
    <property type="entry name" value="PLP-binding_barrel"/>
</dbReference>
<dbReference type="Proteomes" id="UP000516369">
    <property type="component" value="Chromosome"/>
</dbReference>
<dbReference type="PROSITE" id="PS00879">
    <property type="entry name" value="ODR_DC_2_2"/>
    <property type="match status" value="1"/>
</dbReference>
<dbReference type="Gene3D" id="2.40.37.10">
    <property type="entry name" value="Lyase, Ornithine Decarboxylase, Chain A, domain 1"/>
    <property type="match status" value="1"/>
</dbReference>
<evidence type="ECO:0000256" key="2">
    <source>
        <dbReference type="ARBA" id="ARBA00008872"/>
    </source>
</evidence>
<dbReference type="GO" id="GO:0005737">
    <property type="term" value="C:cytoplasm"/>
    <property type="evidence" value="ECO:0007669"/>
    <property type="project" value="TreeGrafter"/>
</dbReference>
<dbReference type="PROSITE" id="PS00878">
    <property type="entry name" value="ODR_DC_2_1"/>
    <property type="match status" value="1"/>
</dbReference>
<comment type="cofactor">
    <cofactor evidence="1 8">
        <name>pyridoxal 5'-phosphate</name>
        <dbReference type="ChEBI" id="CHEBI:597326"/>
    </cofactor>
</comment>
<evidence type="ECO:0000259" key="11">
    <source>
        <dbReference type="Pfam" id="PF00278"/>
    </source>
</evidence>
<gene>
    <name evidence="13" type="ORF">HQ394_12415</name>
</gene>
<keyword evidence="3 8" id="KW-0663">Pyridoxal phosphate</keyword>
<dbReference type="GO" id="GO:0004586">
    <property type="term" value="F:ornithine decarboxylase activity"/>
    <property type="evidence" value="ECO:0007669"/>
    <property type="project" value="UniProtKB-EC"/>
</dbReference>
<dbReference type="InterPro" id="IPR022643">
    <property type="entry name" value="De-COase2_C"/>
</dbReference>
<feature type="domain" description="Orn/DAP/Arg decarboxylase 2 C-terminal" evidence="11">
    <location>
        <begin position="297"/>
        <end position="374"/>
    </location>
</feature>
<feature type="modified residue" description="N6-(pyridoxal phosphate)lysine" evidence="8">
    <location>
        <position position="67"/>
    </location>
</feature>
<dbReference type="PANTHER" id="PTHR11482:SF6">
    <property type="entry name" value="ORNITHINE DECARBOXYLASE 1-RELATED"/>
    <property type="match status" value="1"/>
</dbReference>
<comment type="pathway">
    <text evidence="5">Amine and polyamine biosynthesis; putrescine biosynthesis via L-ornithine pathway; putrescine from L-ornithine: step 1/1.</text>
</comment>
<evidence type="ECO:0000313" key="13">
    <source>
        <dbReference type="EMBL" id="QNT69989.1"/>
    </source>
</evidence>
<dbReference type="CDD" id="cd00622">
    <property type="entry name" value="PLPDE_III_ODC"/>
    <property type="match status" value="1"/>
</dbReference>
<dbReference type="RefSeq" id="WP_190260500.1">
    <property type="nucleotide sequence ID" value="NZ_CP053923.1"/>
</dbReference>
<dbReference type="KEGG" id="dvn:HQ394_12415"/>
<dbReference type="Gene3D" id="3.20.20.10">
    <property type="entry name" value="Alanine racemase"/>
    <property type="match status" value="1"/>
</dbReference>
<evidence type="ECO:0000256" key="6">
    <source>
        <dbReference type="ARBA" id="ARBA00034138"/>
    </source>
</evidence>
<comment type="catalytic activity">
    <reaction evidence="7">
        <text>L-ornithine + H(+) = putrescine + CO2</text>
        <dbReference type="Rhea" id="RHEA:22964"/>
        <dbReference type="ChEBI" id="CHEBI:15378"/>
        <dbReference type="ChEBI" id="CHEBI:16526"/>
        <dbReference type="ChEBI" id="CHEBI:46911"/>
        <dbReference type="ChEBI" id="CHEBI:326268"/>
        <dbReference type="EC" id="4.1.1.17"/>
    </reaction>
</comment>
<dbReference type="PRINTS" id="PR01179">
    <property type="entry name" value="ODADCRBXLASE"/>
</dbReference>
<dbReference type="SUPFAM" id="SSF51419">
    <property type="entry name" value="PLP-binding barrel"/>
    <property type="match status" value="1"/>
</dbReference>
<dbReference type="InterPro" id="IPR009006">
    <property type="entry name" value="Ala_racemase/Decarboxylase_C"/>
</dbReference>
<dbReference type="EC" id="4.1.1.17" evidence="6"/>
<dbReference type="EMBL" id="CP053923">
    <property type="protein sequence ID" value="QNT69989.1"/>
    <property type="molecule type" value="Genomic_DNA"/>
</dbReference>
<sequence>MARTATKLAVSPLRRRVDPDRALVNVDSIVQVERPEEPVHCLRPMTIAATAHLFTQAFPGDVLYAVKCNPEPRVLRAVWAGGVRHFDCASAAEVALVRQMFAEAEIHFMHPVKSRAAIREAFSRHGVRDFVIDSADELAKIIDETRVRRDKARLGLIVRLAVSGKGAAYDLSGKFGATAAEAVALLRAARPWAKRLGLSFHVGSQCLSPAAYTEALALTGSVVAAAGEPVEIVDVGGGFPVSYANTVPTPLSDYFVAIERGLESAGLAGKVRLWAEPGRVLVAAGVSVLLQVQLRRGNDLYVNDGIYGSLSDAGVPGFQFPVRLVRVGGPLPSPQCQSYRFFGPTCDSADRMDGPFELPVDVREGDWIEIGQLGAYGAALRTAFNGFDRARIVDVNDPPLIATPGHLPLHQPLNQSLATARRSPRFRRSS</sequence>